<dbReference type="EMBL" id="JBHLWN010000030">
    <property type="protein sequence ID" value="MFC0212392.1"/>
    <property type="molecule type" value="Genomic_DNA"/>
</dbReference>
<accession>A0ABV6DIE1</accession>
<feature type="transmembrane region" description="Helical" evidence="5">
    <location>
        <begin position="50"/>
        <end position="68"/>
    </location>
</feature>
<evidence type="ECO:0000256" key="1">
    <source>
        <dbReference type="ARBA" id="ARBA00004141"/>
    </source>
</evidence>
<protein>
    <submittedName>
        <fullName evidence="6">DoxX family protein</fullName>
    </submittedName>
</protein>
<evidence type="ECO:0000313" key="7">
    <source>
        <dbReference type="Proteomes" id="UP001589776"/>
    </source>
</evidence>
<sequence length="135" mass="14856">MGNGISKGSLWTGRIMSWLTIAFMLLDSVMKLVKPPEVVEGTLTLGFAEHHITVIGILGLAATILYAIPRTSFLGVLLLTGYFGGVIATHLRMDAPLFTHLLFPVYLAVLAWGGIWLRDRRVRNLIPLSGKELQQ</sequence>
<feature type="transmembrane region" description="Helical" evidence="5">
    <location>
        <begin position="73"/>
        <end position="91"/>
    </location>
</feature>
<keyword evidence="4 5" id="KW-0472">Membrane</keyword>
<keyword evidence="3 5" id="KW-1133">Transmembrane helix</keyword>
<name>A0ABV6DIE1_9BACL</name>
<gene>
    <name evidence="6" type="ORF">ACFFK0_07945</name>
</gene>
<evidence type="ECO:0000256" key="2">
    <source>
        <dbReference type="ARBA" id="ARBA00022692"/>
    </source>
</evidence>
<keyword evidence="7" id="KW-1185">Reference proteome</keyword>
<comment type="subcellular location">
    <subcellularLocation>
        <location evidence="1">Membrane</location>
        <topology evidence="1">Multi-pass membrane protein</topology>
    </subcellularLocation>
</comment>
<dbReference type="InterPro" id="IPR032808">
    <property type="entry name" value="DoxX"/>
</dbReference>
<evidence type="ECO:0000256" key="5">
    <source>
        <dbReference type="SAM" id="Phobius"/>
    </source>
</evidence>
<dbReference type="Proteomes" id="UP001589776">
    <property type="component" value="Unassembled WGS sequence"/>
</dbReference>
<proteinExistence type="predicted"/>
<evidence type="ECO:0000256" key="3">
    <source>
        <dbReference type="ARBA" id="ARBA00022989"/>
    </source>
</evidence>
<organism evidence="6 7">
    <name type="scientific">Paenibacillus chartarius</name>
    <dbReference type="NCBI Taxonomy" id="747481"/>
    <lineage>
        <taxon>Bacteria</taxon>
        <taxon>Bacillati</taxon>
        <taxon>Bacillota</taxon>
        <taxon>Bacilli</taxon>
        <taxon>Bacillales</taxon>
        <taxon>Paenibacillaceae</taxon>
        <taxon>Paenibacillus</taxon>
    </lineage>
</organism>
<feature type="transmembrane region" description="Helical" evidence="5">
    <location>
        <begin position="97"/>
        <end position="117"/>
    </location>
</feature>
<evidence type="ECO:0000313" key="6">
    <source>
        <dbReference type="EMBL" id="MFC0212392.1"/>
    </source>
</evidence>
<evidence type="ECO:0000256" key="4">
    <source>
        <dbReference type="ARBA" id="ARBA00023136"/>
    </source>
</evidence>
<reference evidence="6 7" key="1">
    <citation type="submission" date="2024-09" db="EMBL/GenBank/DDBJ databases">
        <authorList>
            <person name="Sun Q."/>
            <person name="Mori K."/>
        </authorList>
    </citation>
    <scope>NUCLEOTIDE SEQUENCE [LARGE SCALE GENOMIC DNA]</scope>
    <source>
        <strain evidence="6 7">CCM 7759</strain>
    </source>
</reference>
<dbReference type="RefSeq" id="WP_377469546.1">
    <property type="nucleotide sequence ID" value="NZ_JBHLWN010000030.1"/>
</dbReference>
<comment type="caution">
    <text evidence="6">The sequence shown here is derived from an EMBL/GenBank/DDBJ whole genome shotgun (WGS) entry which is preliminary data.</text>
</comment>
<keyword evidence="2 5" id="KW-0812">Transmembrane</keyword>
<feature type="transmembrane region" description="Helical" evidence="5">
    <location>
        <begin position="12"/>
        <end position="30"/>
    </location>
</feature>
<dbReference type="Pfam" id="PF13564">
    <property type="entry name" value="DoxX_2"/>
    <property type="match status" value="1"/>
</dbReference>